<evidence type="ECO:0000313" key="3">
    <source>
        <dbReference type="EMBL" id="KAF1968602.1"/>
    </source>
</evidence>
<feature type="compositionally biased region" description="Low complexity" evidence="2">
    <location>
        <begin position="176"/>
        <end position="191"/>
    </location>
</feature>
<sequence>MAPKQDPSLDEKDDELPREAHGESRRSQGCSSSKKSPRKSILHPEKPHPAVRGNLTPSQRKGRRLCDHVGSKVDSKLDLKYIPGESQYRTARAFLYRRSDGSLDPDDSQTGNIDLYEENAFQEVPTAEGEYTSGNTPMLSSQAFASYSEHLADYFGGKHTRSGASTPTYHSGSETSSLNGSGQNSRSSSRKQSLEHPTSNPSEYAKSTKSAKQKMKEKLGYNPTAQGLEDLKAPLGQRKVSLGQGSATTPVTTPGELKRTKAVTFEEPLNSAPAPDCRKRHKRAMSLRSQLELEDNYSEYSRIALEVTNQDLLYLKNDFNRGRLSYKEVLGRRDAFPTPVNSMRERMVLLIGSYERQIEDERLDCFKSHTQQESRIAELEEALQTSLKQKEQDQAILQQQADRIKQLEENPRAREVSNTSEAEHARNLQQALHLNQFQAKKIQQLEEVLQTKHIDDAVTTGKDTPNWHAVYTRRGTILAAQEAEMTHLKASIRDLVSRLPALERENADLRAYVAAHRDTVAALQGELHAARTEAEEWHTEFEQQRDMFSAHVSAEATELADLREEMQGTITAYHALLPSPDHPDTLTITGLTRKLAAQGKATDELLHRLDTMKHEKGALERELEALLEEKLALELELRADRGEARCRGRGVPQRAESEEGRGGGEGENCAEGARGEDGAMASAAEGGRLSPGGEEE</sequence>
<feature type="compositionally biased region" description="Basic and acidic residues" evidence="2">
    <location>
        <begin position="655"/>
        <end position="664"/>
    </location>
</feature>
<feature type="coiled-coil region" evidence="1">
    <location>
        <begin position="369"/>
        <end position="410"/>
    </location>
</feature>
<dbReference type="OrthoDB" id="3800240at2759"/>
<feature type="region of interest" description="Disordered" evidence="2">
    <location>
        <begin position="645"/>
        <end position="696"/>
    </location>
</feature>
<feature type="region of interest" description="Disordered" evidence="2">
    <location>
        <begin position="158"/>
        <end position="216"/>
    </location>
</feature>
<name>A0A6A5UXR5_9PLEO</name>
<gene>
    <name evidence="3" type="ORF">BU23DRAFT_602062</name>
</gene>
<proteinExistence type="predicted"/>
<feature type="compositionally biased region" description="Polar residues" evidence="2">
    <location>
        <begin position="162"/>
        <end position="175"/>
    </location>
</feature>
<evidence type="ECO:0000313" key="4">
    <source>
        <dbReference type="Proteomes" id="UP000800036"/>
    </source>
</evidence>
<reference evidence="3" key="1">
    <citation type="journal article" date="2020" name="Stud. Mycol.">
        <title>101 Dothideomycetes genomes: a test case for predicting lifestyles and emergence of pathogens.</title>
        <authorList>
            <person name="Haridas S."/>
            <person name="Albert R."/>
            <person name="Binder M."/>
            <person name="Bloem J."/>
            <person name="Labutti K."/>
            <person name="Salamov A."/>
            <person name="Andreopoulos B."/>
            <person name="Baker S."/>
            <person name="Barry K."/>
            <person name="Bills G."/>
            <person name="Bluhm B."/>
            <person name="Cannon C."/>
            <person name="Castanera R."/>
            <person name="Culley D."/>
            <person name="Daum C."/>
            <person name="Ezra D."/>
            <person name="Gonzalez J."/>
            <person name="Henrissat B."/>
            <person name="Kuo A."/>
            <person name="Liang C."/>
            <person name="Lipzen A."/>
            <person name="Lutzoni F."/>
            <person name="Magnuson J."/>
            <person name="Mondo S."/>
            <person name="Nolan M."/>
            <person name="Ohm R."/>
            <person name="Pangilinan J."/>
            <person name="Park H.-J."/>
            <person name="Ramirez L."/>
            <person name="Alfaro M."/>
            <person name="Sun H."/>
            <person name="Tritt A."/>
            <person name="Yoshinaga Y."/>
            <person name="Zwiers L.-H."/>
            <person name="Turgeon B."/>
            <person name="Goodwin S."/>
            <person name="Spatafora J."/>
            <person name="Crous P."/>
            <person name="Grigoriev I."/>
        </authorList>
    </citation>
    <scope>NUCLEOTIDE SEQUENCE</scope>
    <source>
        <strain evidence="3">CBS 107.79</strain>
    </source>
</reference>
<dbReference type="Proteomes" id="UP000800036">
    <property type="component" value="Unassembled WGS sequence"/>
</dbReference>
<feature type="region of interest" description="Disordered" evidence="2">
    <location>
        <begin position="1"/>
        <end position="69"/>
    </location>
</feature>
<accession>A0A6A5UXR5</accession>
<keyword evidence="1" id="KW-0175">Coiled coil</keyword>
<protein>
    <submittedName>
        <fullName evidence="3">Uncharacterized protein</fullName>
    </submittedName>
</protein>
<organism evidence="3 4">
    <name type="scientific">Bimuria novae-zelandiae CBS 107.79</name>
    <dbReference type="NCBI Taxonomy" id="1447943"/>
    <lineage>
        <taxon>Eukaryota</taxon>
        <taxon>Fungi</taxon>
        <taxon>Dikarya</taxon>
        <taxon>Ascomycota</taxon>
        <taxon>Pezizomycotina</taxon>
        <taxon>Dothideomycetes</taxon>
        <taxon>Pleosporomycetidae</taxon>
        <taxon>Pleosporales</taxon>
        <taxon>Massarineae</taxon>
        <taxon>Didymosphaeriaceae</taxon>
        <taxon>Bimuria</taxon>
    </lineage>
</organism>
<feature type="coiled-coil region" evidence="1">
    <location>
        <begin position="478"/>
        <end position="540"/>
    </location>
</feature>
<feature type="compositionally biased region" description="Polar residues" evidence="2">
    <location>
        <begin position="195"/>
        <end position="208"/>
    </location>
</feature>
<feature type="coiled-coil region" evidence="1">
    <location>
        <begin position="602"/>
        <end position="643"/>
    </location>
</feature>
<dbReference type="EMBL" id="ML976718">
    <property type="protein sequence ID" value="KAF1968602.1"/>
    <property type="molecule type" value="Genomic_DNA"/>
</dbReference>
<keyword evidence="4" id="KW-1185">Reference proteome</keyword>
<evidence type="ECO:0000256" key="1">
    <source>
        <dbReference type="SAM" id="Coils"/>
    </source>
</evidence>
<evidence type="ECO:0000256" key="2">
    <source>
        <dbReference type="SAM" id="MobiDB-lite"/>
    </source>
</evidence>
<dbReference type="AlphaFoldDB" id="A0A6A5UXR5"/>
<feature type="compositionally biased region" description="Basic and acidic residues" evidence="2">
    <location>
        <begin position="7"/>
        <end position="26"/>
    </location>
</feature>